<keyword evidence="1" id="KW-0812">Transmembrane</keyword>
<keyword evidence="1" id="KW-1133">Transmembrane helix</keyword>
<protein>
    <submittedName>
        <fullName evidence="2">Uncharacterized protein</fullName>
    </submittedName>
</protein>
<dbReference type="Proteomes" id="UP000602653">
    <property type="component" value="Chromosome"/>
</dbReference>
<dbReference type="EMBL" id="CP070228">
    <property type="protein sequence ID" value="QRV01589.1"/>
    <property type="molecule type" value="Genomic_DNA"/>
</dbReference>
<feature type="transmembrane region" description="Helical" evidence="1">
    <location>
        <begin position="93"/>
        <end position="113"/>
    </location>
</feature>
<sequence>MPRWWFGIGLAISWTLIFLTSINDTDFWYSAFNSDLRFLLIAPQWLAIYMFSGKATNPRWAYSALSTVIFFASLFALDSYYNVVLNIRGQNSAPMAIIVLLFLVNFFSLLAMARYGKRYNHQRKQSRAEKALEQAEL</sequence>
<keyword evidence="1" id="KW-0472">Membrane</keyword>
<feature type="transmembrane region" description="Helical" evidence="1">
    <location>
        <begin position="60"/>
        <end position="81"/>
    </location>
</feature>
<accession>A0ABX7IGJ9</accession>
<name>A0ABX7IGJ9_9ACTO</name>
<evidence type="ECO:0000313" key="2">
    <source>
        <dbReference type="EMBL" id="QRV01589.1"/>
    </source>
</evidence>
<keyword evidence="3" id="KW-1185">Reference proteome</keyword>
<proteinExistence type="predicted"/>
<gene>
    <name evidence="2" type="ORF">JTE88_05655</name>
</gene>
<evidence type="ECO:0000313" key="3">
    <source>
        <dbReference type="Proteomes" id="UP000602653"/>
    </source>
</evidence>
<evidence type="ECO:0000256" key="1">
    <source>
        <dbReference type="SAM" id="Phobius"/>
    </source>
</evidence>
<reference evidence="2 3" key="1">
    <citation type="submission" date="2021-02" db="EMBL/GenBank/DDBJ databases">
        <title>Complete Genome Sequence of Arcanobacterium phocisimile strain DSM 26142T from a harbour seal.</title>
        <authorList>
            <person name="Borowiak M."/>
            <person name="Alssahen M."/>
            <person name="Malorny B."/>
            <person name="Laemmler C."/>
            <person name="Siebert U."/>
            <person name="Ploetz M."/>
            <person name="Abdulmawjood A."/>
        </authorList>
    </citation>
    <scope>NUCLEOTIDE SEQUENCE [LARGE SCALE GENOMIC DNA]</scope>
    <source>
        <strain evidence="2 3">DSM 26142</strain>
    </source>
</reference>
<feature type="transmembrane region" description="Helical" evidence="1">
    <location>
        <begin position="5"/>
        <end position="22"/>
    </location>
</feature>
<organism evidence="2 3">
    <name type="scientific">Arcanobacterium phocisimile</name>
    <dbReference type="NCBI Taxonomy" id="1302235"/>
    <lineage>
        <taxon>Bacteria</taxon>
        <taxon>Bacillati</taxon>
        <taxon>Actinomycetota</taxon>
        <taxon>Actinomycetes</taxon>
        <taxon>Actinomycetales</taxon>
        <taxon>Actinomycetaceae</taxon>
        <taxon>Arcanobacterium</taxon>
    </lineage>
</organism>
<feature type="transmembrane region" description="Helical" evidence="1">
    <location>
        <begin position="28"/>
        <end position="48"/>
    </location>
</feature>
<dbReference type="RefSeq" id="WP_204423414.1">
    <property type="nucleotide sequence ID" value="NZ_CP070228.1"/>
</dbReference>